<protein>
    <submittedName>
        <fullName evidence="1">Uncharacterized protein</fullName>
    </submittedName>
</protein>
<accession>A0ABS2GPE5</accession>
<name>A0ABS2GPE5_9FIRM</name>
<dbReference type="Proteomes" id="UP000724149">
    <property type="component" value="Unassembled WGS sequence"/>
</dbReference>
<gene>
    <name evidence="1" type="ORF">H9X81_06975</name>
</gene>
<keyword evidence="2" id="KW-1185">Reference proteome</keyword>
<comment type="caution">
    <text evidence="1">The sequence shown here is derived from an EMBL/GenBank/DDBJ whole genome shotgun (WGS) entry which is preliminary data.</text>
</comment>
<evidence type="ECO:0000313" key="2">
    <source>
        <dbReference type="Proteomes" id="UP000724149"/>
    </source>
</evidence>
<dbReference type="RefSeq" id="WP_204720842.1">
    <property type="nucleotide sequence ID" value="NZ_JACSNR010000006.1"/>
</dbReference>
<proteinExistence type="predicted"/>
<dbReference type="EMBL" id="JACSNR010000006">
    <property type="protein sequence ID" value="MBM6923429.1"/>
    <property type="molecule type" value="Genomic_DNA"/>
</dbReference>
<evidence type="ECO:0000313" key="1">
    <source>
        <dbReference type="EMBL" id="MBM6923429.1"/>
    </source>
</evidence>
<sequence length="234" mass="27071">MDILKNKVKELETQTDHEAIVKSLQEIGKLLLTDYVVQVDDVTVEPLWVEAYYYNQNCFPDPFVHGRPEQKEYDILYFHHSTDDQRNGVDLCLSLGDYYLSFLLKYTTVNGQLKSQSELSPLIREKYAEGKQNDILMHNANPEGLISCTTRIGLSDSEEKNPEIKEMKSFFKNEKLAIARDFDKEFDAKVKLPKRESLVKEYLADKAEMSQADKADFCVKKLGYCLSEYKPSKK</sequence>
<reference evidence="1 2" key="1">
    <citation type="journal article" date="2021" name="Sci. Rep.">
        <title>The distribution of antibiotic resistance genes in chicken gut microbiota commensals.</title>
        <authorList>
            <person name="Juricova H."/>
            <person name="Matiasovicova J."/>
            <person name="Kubasova T."/>
            <person name="Cejkova D."/>
            <person name="Rychlik I."/>
        </authorList>
    </citation>
    <scope>NUCLEOTIDE SEQUENCE [LARGE SCALE GENOMIC DNA]</scope>
    <source>
        <strain evidence="1 2">An564</strain>
    </source>
</reference>
<organism evidence="1 2">
    <name type="scientific">Hydrogenoanaerobacterium saccharovorans</name>
    <dbReference type="NCBI Taxonomy" id="474960"/>
    <lineage>
        <taxon>Bacteria</taxon>
        <taxon>Bacillati</taxon>
        <taxon>Bacillota</taxon>
        <taxon>Clostridia</taxon>
        <taxon>Eubacteriales</taxon>
        <taxon>Oscillospiraceae</taxon>
        <taxon>Hydrogenoanaerobacterium</taxon>
    </lineage>
</organism>